<dbReference type="InterPro" id="IPR041078">
    <property type="entry name" value="Plavaka"/>
</dbReference>
<name>A0A165MU95_9AGAM</name>
<keyword evidence="3" id="KW-1185">Reference proteome</keyword>
<gene>
    <name evidence="2" type="ORF">NEOLEDRAFT_1079352</name>
</gene>
<dbReference type="InParanoid" id="A0A165MU95"/>
<dbReference type="Pfam" id="PF18759">
    <property type="entry name" value="Plavaka"/>
    <property type="match status" value="1"/>
</dbReference>
<sequence length="850" mass="97023">MVETRFERILREQQERGAGVFDPFKDEEEWQLARWLVTHVGQTATDSFLKLPIIRNRVSPSYHNNRAFLDKIDGLPTQGVKWDCHIVTVAGDKVDEAGEMMTEEVELWSRNPVDCIRELIGNPCFRDVMAYAPEHVFQDEGGKIRIFDEMWTGDWWWDIQGKLPKGATIAPLILSSDKTRLSMFGGDKSAWPVYLTIGNIDKATRRQANTHSTVLIGYLPVAKLDCTTDKFRSVAGYRLFHECMAHLLHPLIETGRNGINMTCADGRVRRVHPILAAYVADHPEQCLVACCKENFCPKCRVPPDERGNLDFSVPSRSVERTKIILTHQATGRRAAAFNEEGLRPVPDPFWAALPFCDLFSCFTPDLLHQLHKGVFKDHLVQWCADVMGKEELDERYKAMTPHHNLRHFKNGISFVSQWTGKEHKEMQKAFVPMLSGAVQARVLQAARAVLDFIFFASFHQHTSETLLRMENALREFHEHKDIFVTLGQREHFNIPKLHAMQHYLAAIRSRGSCDGYNTESPERLHIDYAKEAYRASNKRDYQEQMTRWLHRQEAVAEFEAYLLWAERTSGTRGAATADTEEDETETEREVGNPAVTASTHVRFILGHSQSLPRHPSFPSTTVTRIQADFHATLFLDALGNYLTSTRPPNTRLLSPNAADRFDVYKQLTIRRPIVPVISDTSKLQDKVRAIPAKQAKRGTTLVPGHFDMVLVRPGGHMVNDHTKGTFLEGLQAAQVRLIFRLPEHLRYSATHDTALAYIEWMTPFTSRDPLMYVHSVSRSTRRGGLPNAAIIAVSQIVRSCHLAPKFGTECNTAWNAVTVTEMCRTFYLNRWLDTATFYELQPPNFYPFRL</sequence>
<evidence type="ECO:0008006" key="4">
    <source>
        <dbReference type="Google" id="ProtNLM"/>
    </source>
</evidence>
<protein>
    <recommendedName>
        <fullName evidence="4">CxC2-like cysteine cluster KDZ transposase-associated domain-containing protein</fullName>
    </recommendedName>
</protein>
<accession>A0A165MU95</accession>
<reference evidence="2 3" key="1">
    <citation type="journal article" date="2016" name="Mol. Biol. Evol.">
        <title>Comparative Genomics of Early-Diverging Mushroom-Forming Fungi Provides Insights into the Origins of Lignocellulose Decay Capabilities.</title>
        <authorList>
            <person name="Nagy L.G."/>
            <person name="Riley R."/>
            <person name="Tritt A."/>
            <person name="Adam C."/>
            <person name="Daum C."/>
            <person name="Floudas D."/>
            <person name="Sun H."/>
            <person name="Yadav J.S."/>
            <person name="Pangilinan J."/>
            <person name="Larsson K.H."/>
            <person name="Matsuura K."/>
            <person name="Barry K."/>
            <person name="Labutti K."/>
            <person name="Kuo R."/>
            <person name="Ohm R.A."/>
            <person name="Bhattacharya S.S."/>
            <person name="Shirouzu T."/>
            <person name="Yoshinaga Y."/>
            <person name="Martin F.M."/>
            <person name="Grigoriev I.V."/>
            <person name="Hibbett D.S."/>
        </authorList>
    </citation>
    <scope>NUCLEOTIDE SEQUENCE [LARGE SCALE GENOMIC DNA]</scope>
    <source>
        <strain evidence="2 3">HHB14362 ss-1</strain>
    </source>
</reference>
<proteinExistence type="predicted"/>
<dbReference type="AlphaFoldDB" id="A0A165MU95"/>
<evidence type="ECO:0000313" key="3">
    <source>
        <dbReference type="Proteomes" id="UP000076761"/>
    </source>
</evidence>
<organism evidence="2 3">
    <name type="scientific">Neolentinus lepideus HHB14362 ss-1</name>
    <dbReference type="NCBI Taxonomy" id="1314782"/>
    <lineage>
        <taxon>Eukaryota</taxon>
        <taxon>Fungi</taxon>
        <taxon>Dikarya</taxon>
        <taxon>Basidiomycota</taxon>
        <taxon>Agaricomycotina</taxon>
        <taxon>Agaricomycetes</taxon>
        <taxon>Gloeophyllales</taxon>
        <taxon>Gloeophyllaceae</taxon>
        <taxon>Neolentinus</taxon>
    </lineage>
</organism>
<evidence type="ECO:0000256" key="1">
    <source>
        <dbReference type="SAM" id="MobiDB-lite"/>
    </source>
</evidence>
<evidence type="ECO:0000313" key="2">
    <source>
        <dbReference type="EMBL" id="KZT18788.1"/>
    </source>
</evidence>
<feature type="region of interest" description="Disordered" evidence="1">
    <location>
        <begin position="572"/>
        <end position="591"/>
    </location>
</feature>
<dbReference type="EMBL" id="KV425662">
    <property type="protein sequence ID" value="KZT18788.1"/>
    <property type="molecule type" value="Genomic_DNA"/>
</dbReference>
<dbReference type="Proteomes" id="UP000076761">
    <property type="component" value="Unassembled WGS sequence"/>
</dbReference>
<dbReference type="OrthoDB" id="2418900at2759"/>